<feature type="region of interest" description="Disordered" evidence="1">
    <location>
        <begin position="34"/>
        <end position="55"/>
    </location>
</feature>
<dbReference type="VEuPathDB" id="FungiDB:SCHCODRAFT_02448105"/>
<dbReference type="HOGENOM" id="CLU_573851_0_0_1"/>
<feature type="compositionally biased region" description="Basic and acidic residues" evidence="1">
    <location>
        <begin position="41"/>
        <end position="55"/>
    </location>
</feature>
<evidence type="ECO:0000256" key="1">
    <source>
        <dbReference type="SAM" id="MobiDB-lite"/>
    </source>
</evidence>
<keyword evidence="3" id="KW-1185">Reference proteome</keyword>
<evidence type="ECO:0000313" key="3">
    <source>
        <dbReference type="Proteomes" id="UP000007431"/>
    </source>
</evidence>
<name>D8PWB9_SCHCM</name>
<gene>
    <name evidence="2" type="ORF">SCHCODRAFT_232482</name>
</gene>
<feature type="compositionally biased region" description="Polar residues" evidence="1">
    <location>
        <begin position="241"/>
        <end position="252"/>
    </location>
</feature>
<proteinExistence type="predicted"/>
<feature type="region of interest" description="Disordered" evidence="1">
    <location>
        <begin position="225"/>
        <end position="286"/>
    </location>
</feature>
<accession>D8PWB9</accession>
<dbReference type="Proteomes" id="UP000007431">
    <property type="component" value="Unassembled WGS sequence"/>
</dbReference>
<evidence type="ECO:0000313" key="2">
    <source>
        <dbReference type="EMBL" id="EFJ01011.1"/>
    </source>
</evidence>
<dbReference type="InParanoid" id="D8PWB9"/>
<dbReference type="Pfam" id="PF14223">
    <property type="entry name" value="Retrotran_gag_2"/>
    <property type="match status" value="1"/>
</dbReference>
<feature type="region of interest" description="Disordered" evidence="1">
    <location>
        <begin position="383"/>
        <end position="404"/>
    </location>
</feature>
<organism evidence="3">
    <name type="scientific">Schizophyllum commune (strain H4-8 / FGSC 9210)</name>
    <name type="common">Split gill fungus</name>
    <dbReference type="NCBI Taxonomy" id="578458"/>
    <lineage>
        <taxon>Eukaryota</taxon>
        <taxon>Fungi</taxon>
        <taxon>Dikarya</taxon>
        <taxon>Basidiomycota</taxon>
        <taxon>Agaricomycotina</taxon>
        <taxon>Agaricomycetes</taxon>
        <taxon>Agaricomycetidae</taxon>
        <taxon>Agaricales</taxon>
        <taxon>Schizophyllaceae</taxon>
        <taxon>Schizophyllum</taxon>
    </lineage>
</organism>
<sequence>MPIFSGKDFKSFAKKMKAYLQFQGIDNVLTEEKSSPITTTKEVKGNEEELKQLDSDDRKARGAIIMRVDERLINNVPDEDMVTAKKLWEYLNKTYGSAQLADIFGYLQTTLNAKFDKRQHPDPQLNVILQQFTRLKNENVAIPEQWNKESPELLDKEGAGIRNKRKLGKHMETRKRTAMILLAIARVKPVTTNLLQSHSKTTLKVSTVRDALLAHYLQQGMSTSATAQKFNTKRKRDDPKYSNQQQGGSSAPKQGDNTEKKKKKKNRGNRAGKNSGKGKGGNAHAHGVSEMAGMISSLHAPAPLTPSVPATKTSHVTLITKDGTSVRTVTEKPPVKNEEAVADNKHSKSARAVFDFGKELDITVTPQVFRCLDKIVNDRGIPRVNDKDEEMGSPTPKASGSNLQLKDLAPPAKRAKIDSITDVEMASTQQNDESQLFDGESHLFFGSSGGNTIDLDWSASPINSADDLLQAQGEGISDEALMKSIVDSVNSFMLESVDAATAKTAERQRGPYYIR</sequence>
<feature type="compositionally biased region" description="Basic residues" evidence="1">
    <location>
        <begin position="260"/>
        <end position="270"/>
    </location>
</feature>
<dbReference type="AlphaFoldDB" id="D8PWB9"/>
<reference evidence="2 3" key="1">
    <citation type="journal article" date="2010" name="Nat. Biotechnol.">
        <title>Genome sequence of the model mushroom Schizophyllum commune.</title>
        <authorList>
            <person name="Ohm R.A."/>
            <person name="de Jong J.F."/>
            <person name="Lugones L.G."/>
            <person name="Aerts A."/>
            <person name="Kothe E."/>
            <person name="Stajich J.E."/>
            <person name="de Vries R.P."/>
            <person name="Record E."/>
            <person name="Levasseur A."/>
            <person name="Baker S.E."/>
            <person name="Bartholomew K.A."/>
            <person name="Coutinho P.M."/>
            <person name="Erdmann S."/>
            <person name="Fowler T.J."/>
            <person name="Gathman A.C."/>
            <person name="Lombard V."/>
            <person name="Henrissat B."/>
            <person name="Knabe N."/>
            <person name="Kuees U."/>
            <person name="Lilly W.W."/>
            <person name="Lindquist E."/>
            <person name="Lucas S."/>
            <person name="Magnuson J.K."/>
            <person name="Piumi F."/>
            <person name="Raudaskoski M."/>
            <person name="Salamov A."/>
            <person name="Schmutz J."/>
            <person name="Schwarze F.W.M.R."/>
            <person name="vanKuyk P.A."/>
            <person name="Horton J.S."/>
            <person name="Grigoriev I.V."/>
            <person name="Woesten H.A.B."/>
        </authorList>
    </citation>
    <scope>NUCLEOTIDE SEQUENCE [LARGE SCALE GENOMIC DNA]</scope>
    <source>
        <strain evidence="3">H4-8 / FGSC 9210</strain>
    </source>
</reference>
<protein>
    <submittedName>
        <fullName evidence="2">Uncharacterized protein</fullName>
    </submittedName>
</protein>
<dbReference type="EMBL" id="GL377303">
    <property type="protein sequence ID" value="EFJ01011.1"/>
    <property type="molecule type" value="Genomic_DNA"/>
</dbReference>